<keyword evidence="2" id="KW-1185">Reference proteome</keyword>
<sequence length="212" mass="22744">MSFEKALPGALAALRTLSQAATEIEHVAFDLGAIAKYAHSAAVELELAGAVALDQAKGISRSVFEGRAPIPRRAPAPVPAPPKAVLERVWTVKPIAWTEGSLTRIEDCNRYIDLAPLLAQRAIDRGAAVRLGDPRAGKSVASWRQWHGFGQPTLGKCVLLDGEAQTSLQREQAVPEESKIMHSKVQPLFELLDRGEPYVIKTSPGNPSGEAA</sequence>
<gene>
    <name evidence="1" type="ORF">AS156_00960</name>
</gene>
<accession>A0A109JSV2</accession>
<protein>
    <submittedName>
        <fullName evidence="1">Uncharacterized protein</fullName>
    </submittedName>
</protein>
<dbReference type="AlphaFoldDB" id="A0A109JSV2"/>
<name>A0A109JSV2_9BRAD</name>
<reference evidence="1 2" key="1">
    <citation type="submission" date="2015-11" db="EMBL/GenBank/DDBJ databases">
        <title>Draft Genome Sequence of the Strain BR 10303 (Bradyrhizobium sp.) isolated from nodules of Centrolobium paraense.</title>
        <authorList>
            <person name="Zelli J.E."/>
            <person name="Simoes-Araujo J.L."/>
            <person name="Barauna A.C."/>
            <person name="Silva K."/>
        </authorList>
    </citation>
    <scope>NUCLEOTIDE SEQUENCE [LARGE SCALE GENOMIC DNA]</scope>
    <source>
        <strain evidence="1 2">BR 10303</strain>
    </source>
</reference>
<proteinExistence type="predicted"/>
<evidence type="ECO:0000313" key="1">
    <source>
        <dbReference type="EMBL" id="KWV54329.1"/>
    </source>
</evidence>
<dbReference type="Proteomes" id="UP000057737">
    <property type="component" value="Unassembled WGS sequence"/>
</dbReference>
<organism evidence="1 2">
    <name type="scientific">Bradyrhizobium macuxiense</name>
    <dbReference type="NCBI Taxonomy" id="1755647"/>
    <lineage>
        <taxon>Bacteria</taxon>
        <taxon>Pseudomonadati</taxon>
        <taxon>Pseudomonadota</taxon>
        <taxon>Alphaproteobacteria</taxon>
        <taxon>Hyphomicrobiales</taxon>
        <taxon>Nitrobacteraceae</taxon>
        <taxon>Bradyrhizobium</taxon>
    </lineage>
</organism>
<dbReference type="EMBL" id="LNCU01000072">
    <property type="protein sequence ID" value="KWV54329.1"/>
    <property type="molecule type" value="Genomic_DNA"/>
</dbReference>
<comment type="caution">
    <text evidence="1">The sequence shown here is derived from an EMBL/GenBank/DDBJ whole genome shotgun (WGS) entry which is preliminary data.</text>
</comment>
<evidence type="ECO:0000313" key="2">
    <source>
        <dbReference type="Proteomes" id="UP000057737"/>
    </source>
</evidence>